<keyword evidence="2" id="KW-1185">Reference proteome</keyword>
<comment type="caution">
    <text evidence="1">The sequence shown here is derived from an EMBL/GenBank/DDBJ whole genome shotgun (WGS) entry which is preliminary data.</text>
</comment>
<reference evidence="2" key="1">
    <citation type="journal article" date="2023" name="G3 (Bethesda)">
        <title>Genome assembly and association tests identify interacting loci associated with vigor, precocity, and sex in interspecific pistachio rootstocks.</title>
        <authorList>
            <person name="Palmer W."/>
            <person name="Jacygrad E."/>
            <person name="Sagayaradj S."/>
            <person name="Cavanaugh K."/>
            <person name="Han R."/>
            <person name="Bertier L."/>
            <person name="Beede B."/>
            <person name="Kafkas S."/>
            <person name="Golino D."/>
            <person name="Preece J."/>
            <person name="Michelmore R."/>
        </authorList>
    </citation>
    <scope>NUCLEOTIDE SEQUENCE [LARGE SCALE GENOMIC DNA]</scope>
</reference>
<evidence type="ECO:0000313" key="2">
    <source>
        <dbReference type="Proteomes" id="UP001164250"/>
    </source>
</evidence>
<organism evidence="1 2">
    <name type="scientific">Pistacia atlantica</name>
    <dbReference type="NCBI Taxonomy" id="434234"/>
    <lineage>
        <taxon>Eukaryota</taxon>
        <taxon>Viridiplantae</taxon>
        <taxon>Streptophyta</taxon>
        <taxon>Embryophyta</taxon>
        <taxon>Tracheophyta</taxon>
        <taxon>Spermatophyta</taxon>
        <taxon>Magnoliopsida</taxon>
        <taxon>eudicotyledons</taxon>
        <taxon>Gunneridae</taxon>
        <taxon>Pentapetalae</taxon>
        <taxon>rosids</taxon>
        <taxon>malvids</taxon>
        <taxon>Sapindales</taxon>
        <taxon>Anacardiaceae</taxon>
        <taxon>Pistacia</taxon>
    </lineage>
</organism>
<gene>
    <name evidence="1" type="ORF">Patl1_32773</name>
</gene>
<name>A0ACC1AMY3_9ROSI</name>
<proteinExistence type="predicted"/>
<accession>A0ACC1AMY3</accession>
<dbReference type="EMBL" id="CM047905">
    <property type="protein sequence ID" value="KAJ0087944.1"/>
    <property type="molecule type" value="Genomic_DNA"/>
</dbReference>
<protein>
    <submittedName>
        <fullName evidence="1">Uncharacterized protein</fullName>
    </submittedName>
</protein>
<dbReference type="Proteomes" id="UP001164250">
    <property type="component" value="Chromosome 9"/>
</dbReference>
<sequence length="475" mass="50695">MESENGVVMEEESVVTANVHAEGSALETKKEKESAINGKGASKHVTKAEGVSESKISKPLKEPRVTNGGDSKTSKTTKDKTNLKGGAPFTHNQRPVLSQSLSFPARGAHADGMKRSIDGHPVKNETKNTRASGAKAQGPSANGTVTSVSRLSQPNRRASTGADSKEVSTNNGVSSRQTSSATAPGVHKAAVSFYPVKSGSVNAAANGPPPEVSQSVDQNSKPITTALSNKEDDDTRSTTSSAAGRRSSGGFNFRLDERAEKRKEFFSKLEEKIHAKEMEKSNLQAKSKENQEAEIKQLRKSLTFKAKPMPSFYKEPPPKVELKKIPTTRAKSPKLGRNKGSIAAKDVSFENGESCLGPKVNQEPSNTTKGIITNSNKDSATAKTVIRKSQTKLQSQDTARAKSEEKPIKSKPKTIKAAGNKILEGCNGKPEENQNQYLAHPECSDANQSHPAPSDGPIMSIANAEIMMHEVTVGG</sequence>
<evidence type="ECO:0000313" key="1">
    <source>
        <dbReference type="EMBL" id="KAJ0087944.1"/>
    </source>
</evidence>